<feature type="transmembrane region" description="Helical" evidence="1">
    <location>
        <begin position="284"/>
        <end position="303"/>
    </location>
</feature>
<feature type="transmembrane region" description="Helical" evidence="1">
    <location>
        <begin position="190"/>
        <end position="211"/>
    </location>
</feature>
<gene>
    <name evidence="2" type="ORF">QO000_003650</name>
</gene>
<accession>A0ABU0K5T9</accession>
<sequence length="406" mass="46331">MMHLDTLWKERSGAFWNIALRYFRLIGNSSFLFTVVLTLIFGAYYYSELLKVLPETFPGLIVITAITAVVLVRTPLRFFLYEADLVFLLPAEGKLNGYFRKSLIYSFLLQVFTTIVVLTILAPLYQHETNAGTGYYVFVIAVLIILKGLNVIMKWLELHLPAHRSVVGYIIVRLLITMLITYLLLIQAQWLYVTLSVGLIIGILFLLFLPLQKKYSIKWEKLLSIDEHQSMKFYRTANLFTDVPKLKQSVKHRRMLSALAEKVLPIKTVYATLYQKAFIRSNEYFGIYIRLLFVGLGVIAFVPSETGRIIGAALIVYLTAVQLRTLYPHYQAHVMVKLYPISDADQERAYRALLIRLLSTQAAAFALLSLILHFNLVEFILIALAGTASVVFASLGNRKKKIKSNN</sequence>
<proteinExistence type="predicted"/>
<comment type="caution">
    <text evidence="2">The sequence shown here is derived from an EMBL/GenBank/DDBJ whole genome shotgun (WGS) entry which is preliminary data.</text>
</comment>
<dbReference type="PIRSF" id="PIRSF037259">
    <property type="entry name" value="EcsB_ABC"/>
    <property type="match status" value="1"/>
</dbReference>
<name>A0ABU0K5T9_9BACL</name>
<dbReference type="GeneID" id="301328639"/>
<feature type="transmembrane region" description="Helical" evidence="1">
    <location>
        <begin position="21"/>
        <end position="45"/>
    </location>
</feature>
<dbReference type="EMBL" id="JAUSWM010000009">
    <property type="protein sequence ID" value="MDQ0484664.1"/>
    <property type="molecule type" value="Genomic_DNA"/>
</dbReference>
<protein>
    <submittedName>
        <fullName evidence="2">ABC-2 type transport system permease protein</fullName>
    </submittedName>
</protein>
<evidence type="ECO:0000313" key="2">
    <source>
        <dbReference type="EMBL" id="MDQ0484664.1"/>
    </source>
</evidence>
<organism evidence="2 3">
    <name type="scientific">Guptibacillus hwajinpoensis</name>
    <dbReference type="NCBI Taxonomy" id="208199"/>
    <lineage>
        <taxon>Bacteria</taxon>
        <taxon>Bacillati</taxon>
        <taxon>Bacillota</taxon>
        <taxon>Bacilli</taxon>
        <taxon>Bacillales</taxon>
        <taxon>Guptibacillaceae</taxon>
        <taxon>Guptibacillus</taxon>
    </lineage>
</organism>
<dbReference type="Proteomes" id="UP001226720">
    <property type="component" value="Unassembled WGS sequence"/>
</dbReference>
<evidence type="ECO:0000256" key="1">
    <source>
        <dbReference type="SAM" id="Phobius"/>
    </source>
</evidence>
<feature type="transmembrane region" description="Helical" evidence="1">
    <location>
        <begin position="57"/>
        <end position="81"/>
    </location>
</feature>
<dbReference type="Pfam" id="PF05975">
    <property type="entry name" value="EcsB"/>
    <property type="match status" value="1"/>
</dbReference>
<feature type="transmembrane region" description="Helical" evidence="1">
    <location>
        <begin position="353"/>
        <end position="373"/>
    </location>
</feature>
<feature type="transmembrane region" description="Helical" evidence="1">
    <location>
        <begin position="379"/>
        <end position="396"/>
    </location>
</feature>
<keyword evidence="1" id="KW-1133">Transmembrane helix</keyword>
<dbReference type="InterPro" id="IPR010288">
    <property type="entry name" value="EcsB_ABC"/>
</dbReference>
<feature type="transmembrane region" description="Helical" evidence="1">
    <location>
        <begin position="309"/>
        <end position="327"/>
    </location>
</feature>
<keyword evidence="1" id="KW-0472">Membrane</keyword>
<reference evidence="2" key="1">
    <citation type="submission" date="2023-07" db="EMBL/GenBank/DDBJ databases">
        <title>Genomic Encyclopedia of Type Strains, Phase IV (KMG-IV): sequencing the most valuable type-strain genomes for metagenomic binning, comparative biology and taxonomic classification.</title>
        <authorList>
            <person name="Goeker M."/>
        </authorList>
    </citation>
    <scope>NUCLEOTIDE SEQUENCE [LARGE SCALE GENOMIC DNA]</scope>
    <source>
        <strain evidence="2">JSM 076093</strain>
    </source>
</reference>
<feature type="transmembrane region" description="Helical" evidence="1">
    <location>
        <begin position="165"/>
        <end position="184"/>
    </location>
</feature>
<keyword evidence="3" id="KW-1185">Reference proteome</keyword>
<feature type="transmembrane region" description="Helical" evidence="1">
    <location>
        <begin position="134"/>
        <end position="153"/>
    </location>
</feature>
<keyword evidence="1" id="KW-0812">Transmembrane</keyword>
<evidence type="ECO:0000313" key="3">
    <source>
        <dbReference type="Proteomes" id="UP001226720"/>
    </source>
</evidence>
<dbReference type="RefSeq" id="WP_301552923.1">
    <property type="nucleotide sequence ID" value="NZ_JAQRMZ010000012.1"/>
</dbReference>
<feature type="transmembrane region" description="Helical" evidence="1">
    <location>
        <begin position="102"/>
        <end position="122"/>
    </location>
</feature>